<evidence type="ECO:0000313" key="3">
    <source>
        <dbReference type="Proteomes" id="UP000823388"/>
    </source>
</evidence>
<organism evidence="2 3">
    <name type="scientific">Panicum virgatum</name>
    <name type="common">Blackwell switchgrass</name>
    <dbReference type="NCBI Taxonomy" id="38727"/>
    <lineage>
        <taxon>Eukaryota</taxon>
        <taxon>Viridiplantae</taxon>
        <taxon>Streptophyta</taxon>
        <taxon>Embryophyta</taxon>
        <taxon>Tracheophyta</taxon>
        <taxon>Spermatophyta</taxon>
        <taxon>Magnoliopsida</taxon>
        <taxon>Liliopsida</taxon>
        <taxon>Poales</taxon>
        <taxon>Poaceae</taxon>
        <taxon>PACMAD clade</taxon>
        <taxon>Panicoideae</taxon>
        <taxon>Panicodae</taxon>
        <taxon>Paniceae</taxon>
        <taxon>Panicinae</taxon>
        <taxon>Panicum</taxon>
        <taxon>Panicum sect. Hiantes</taxon>
    </lineage>
</organism>
<name>A0A8T0Q080_PANVG</name>
<feature type="region of interest" description="Disordered" evidence="1">
    <location>
        <begin position="30"/>
        <end position="52"/>
    </location>
</feature>
<evidence type="ECO:0000256" key="1">
    <source>
        <dbReference type="SAM" id="MobiDB-lite"/>
    </source>
</evidence>
<sequence>MRAAGSARPRFVGSARQLATTAACSAHSRAAGSAHRSLARRSWDGGGAPAARRWCGRRGGEGVWPMGEAANSRGGGECAVRELQGWRPRAPGGGGVRGGRELQWKARRQGAAVSSEEAGEAWREIKRENGRVGVKVEDSNFRGFFCKNSCHVAPCQEVWT</sequence>
<proteinExistence type="predicted"/>
<comment type="caution">
    <text evidence="2">The sequence shown here is derived from an EMBL/GenBank/DDBJ whole genome shotgun (WGS) entry which is preliminary data.</text>
</comment>
<dbReference type="EMBL" id="CM029051">
    <property type="protein sequence ID" value="KAG2563714.1"/>
    <property type="molecule type" value="Genomic_DNA"/>
</dbReference>
<reference evidence="2" key="1">
    <citation type="submission" date="2020-05" db="EMBL/GenBank/DDBJ databases">
        <title>WGS assembly of Panicum virgatum.</title>
        <authorList>
            <person name="Lovell J.T."/>
            <person name="Jenkins J."/>
            <person name="Shu S."/>
            <person name="Juenger T.E."/>
            <person name="Schmutz J."/>
        </authorList>
    </citation>
    <scope>NUCLEOTIDE SEQUENCE</scope>
    <source>
        <strain evidence="2">AP13</strain>
    </source>
</reference>
<gene>
    <name evidence="2" type="ORF">PVAP13_8KG317610</name>
</gene>
<dbReference type="Proteomes" id="UP000823388">
    <property type="component" value="Chromosome 8K"/>
</dbReference>
<evidence type="ECO:0000313" key="2">
    <source>
        <dbReference type="EMBL" id="KAG2563714.1"/>
    </source>
</evidence>
<accession>A0A8T0Q080</accession>
<dbReference type="AlphaFoldDB" id="A0A8T0Q080"/>
<protein>
    <submittedName>
        <fullName evidence="2">Uncharacterized protein</fullName>
    </submittedName>
</protein>
<keyword evidence="3" id="KW-1185">Reference proteome</keyword>